<proteinExistence type="predicted"/>
<name>A0A497XBA1_9PROT</name>
<keyword evidence="7" id="KW-0067">ATP-binding</keyword>
<keyword evidence="9" id="KW-0472">Membrane</keyword>
<dbReference type="Gene3D" id="3.30.565.10">
    <property type="entry name" value="Histidine kinase-like ATPase, C-terminal domain"/>
    <property type="match status" value="1"/>
</dbReference>
<dbReference type="SMART" id="SM00086">
    <property type="entry name" value="PAC"/>
    <property type="match status" value="1"/>
</dbReference>
<feature type="domain" description="PAS" evidence="11">
    <location>
        <begin position="301"/>
        <end position="373"/>
    </location>
</feature>
<dbReference type="Proteomes" id="UP000268908">
    <property type="component" value="Unassembled WGS sequence"/>
</dbReference>
<accession>A0A497XBA1</accession>
<dbReference type="Gene3D" id="1.10.287.130">
    <property type="match status" value="1"/>
</dbReference>
<gene>
    <name evidence="13" type="ORF">DFR35_2708</name>
</gene>
<dbReference type="InterPro" id="IPR003594">
    <property type="entry name" value="HATPase_dom"/>
</dbReference>
<evidence type="ECO:0000256" key="6">
    <source>
        <dbReference type="ARBA" id="ARBA00022777"/>
    </source>
</evidence>
<keyword evidence="4" id="KW-0808">Transferase</keyword>
<feature type="domain" description="PAC" evidence="12">
    <location>
        <begin position="377"/>
        <end position="429"/>
    </location>
</feature>
<dbReference type="SUPFAM" id="SSF55785">
    <property type="entry name" value="PYP-like sensor domain (PAS domain)"/>
    <property type="match status" value="1"/>
</dbReference>
<keyword evidence="9" id="KW-1133">Transmembrane helix</keyword>
<dbReference type="CDD" id="cd00082">
    <property type="entry name" value="HisKA"/>
    <property type="match status" value="1"/>
</dbReference>
<comment type="caution">
    <text evidence="13">The sequence shown here is derived from an EMBL/GenBank/DDBJ whole genome shotgun (WGS) entry which is preliminary data.</text>
</comment>
<dbReference type="InterPro" id="IPR005467">
    <property type="entry name" value="His_kinase_dom"/>
</dbReference>
<evidence type="ECO:0000259" key="11">
    <source>
        <dbReference type="PROSITE" id="PS50112"/>
    </source>
</evidence>
<dbReference type="InterPro" id="IPR003661">
    <property type="entry name" value="HisK_dim/P_dom"/>
</dbReference>
<evidence type="ECO:0000256" key="7">
    <source>
        <dbReference type="ARBA" id="ARBA00022840"/>
    </source>
</evidence>
<evidence type="ECO:0000256" key="3">
    <source>
        <dbReference type="ARBA" id="ARBA00022553"/>
    </source>
</evidence>
<reference evidence="13 14" key="1">
    <citation type="submission" date="2018-10" db="EMBL/GenBank/DDBJ databases">
        <title>Genomic Encyclopedia of Type Strains, Phase IV (KMG-IV): sequencing the most valuable type-strain genomes for metagenomic binning, comparative biology and taxonomic classification.</title>
        <authorList>
            <person name="Goeker M."/>
        </authorList>
    </citation>
    <scope>NUCLEOTIDE SEQUENCE [LARGE SCALE GENOMIC DNA]</scope>
    <source>
        <strain evidence="13 14">DSM 26916</strain>
    </source>
</reference>
<dbReference type="CDD" id="cd00130">
    <property type="entry name" value="PAS"/>
    <property type="match status" value="1"/>
</dbReference>
<dbReference type="Pfam" id="PF00989">
    <property type="entry name" value="PAS"/>
    <property type="match status" value="1"/>
</dbReference>
<dbReference type="PROSITE" id="PS50109">
    <property type="entry name" value="HIS_KIN"/>
    <property type="match status" value="1"/>
</dbReference>
<feature type="domain" description="Histidine kinase" evidence="10">
    <location>
        <begin position="449"/>
        <end position="664"/>
    </location>
</feature>
<dbReference type="InterPro" id="IPR035965">
    <property type="entry name" value="PAS-like_dom_sf"/>
</dbReference>
<dbReference type="Gene3D" id="3.30.450.20">
    <property type="entry name" value="PAS domain"/>
    <property type="match status" value="1"/>
</dbReference>
<dbReference type="GO" id="GO:0006355">
    <property type="term" value="P:regulation of DNA-templated transcription"/>
    <property type="evidence" value="ECO:0007669"/>
    <property type="project" value="InterPro"/>
</dbReference>
<organism evidence="13 14">
    <name type="scientific">Sulfurisoma sediminicola</name>
    <dbReference type="NCBI Taxonomy" id="1381557"/>
    <lineage>
        <taxon>Bacteria</taxon>
        <taxon>Pseudomonadati</taxon>
        <taxon>Pseudomonadota</taxon>
        <taxon>Betaproteobacteria</taxon>
        <taxon>Nitrosomonadales</taxon>
        <taxon>Sterolibacteriaceae</taxon>
        <taxon>Sulfurisoma</taxon>
    </lineage>
</organism>
<dbReference type="AlphaFoldDB" id="A0A497XBA1"/>
<dbReference type="OrthoDB" id="1931120at2"/>
<dbReference type="PROSITE" id="PS50113">
    <property type="entry name" value="PAC"/>
    <property type="match status" value="1"/>
</dbReference>
<dbReference type="EC" id="2.7.13.3" evidence="2"/>
<keyword evidence="5" id="KW-0547">Nucleotide-binding</keyword>
<dbReference type="PANTHER" id="PTHR43065">
    <property type="entry name" value="SENSOR HISTIDINE KINASE"/>
    <property type="match status" value="1"/>
</dbReference>
<keyword evidence="8" id="KW-0902">Two-component regulatory system</keyword>
<dbReference type="SUPFAM" id="SSF55874">
    <property type="entry name" value="ATPase domain of HSP90 chaperone/DNA topoisomerase II/histidine kinase"/>
    <property type="match status" value="1"/>
</dbReference>
<dbReference type="SMART" id="SM00091">
    <property type="entry name" value="PAS"/>
    <property type="match status" value="1"/>
</dbReference>
<feature type="transmembrane region" description="Helical" evidence="9">
    <location>
        <begin position="266"/>
        <end position="283"/>
    </location>
</feature>
<dbReference type="PROSITE" id="PS50112">
    <property type="entry name" value="PAS"/>
    <property type="match status" value="1"/>
</dbReference>
<comment type="catalytic activity">
    <reaction evidence="1">
        <text>ATP + protein L-histidine = ADP + protein N-phospho-L-histidine.</text>
        <dbReference type="EC" id="2.7.13.3"/>
    </reaction>
</comment>
<protein>
    <recommendedName>
        <fullName evidence="2">histidine kinase</fullName>
        <ecNumber evidence="2">2.7.13.3</ecNumber>
    </recommendedName>
</protein>
<evidence type="ECO:0000256" key="2">
    <source>
        <dbReference type="ARBA" id="ARBA00012438"/>
    </source>
</evidence>
<dbReference type="EMBL" id="RCCI01000007">
    <property type="protein sequence ID" value="RLJ62886.1"/>
    <property type="molecule type" value="Genomic_DNA"/>
</dbReference>
<dbReference type="GO" id="GO:0000155">
    <property type="term" value="F:phosphorelay sensor kinase activity"/>
    <property type="evidence" value="ECO:0007669"/>
    <property type="project" value="InterPro"/>
</dbReference>
<dbReference type="Pfam" id="PF00512">
    <property type="entry name" value="HisKA"/>
    <property type="match status" value="1"/>
</dbReference>
<evidence type="ECO:0000256" key="5">
    <source>
        <dbReference type="ARBA" id="ARBA00022741"/>
    </source>
</evidence>
<evidence type="ECO:0000256" key="4">
    <source>
        <dbReference type="ARBA" id="ARBA00022679"/>
    </source>
</evidence>
<dbReference type="InterPro" id="IPR036890">
    <property type="entry name" value="HATPase_C_sf"/>
</dbReference>
<dbReference type="InterPro" id="IPR013767">
    <property type="entry name" value="PAS_fold"/>
</dbReference>
<dbReference type="GO" id="GO:0005524">
    <property type="term" value="F:ATP binding"/>
    <property type="evidence" value="ECO:0007669"/>
    <property type="project" value="UniProtKB-KW"/>
</dbReference>
<sequence>MVSFVTSTTAPISTLPAATAASSRWLWWLSRLAFLLFLMAVAALLWLSDRNEAEEQRATLISDILWLEQDLRFHLTRNEELLGLITPQHAASAGSFEPHARALLANNSGLVQVFWLDPGGGVRQSLPAQTDRYVIGDGIDAAPANNAFRLAASLGKPFYSPPYPVVNDDRQFEVHVPVFRDGRLAGVVVGAYSMRRMLEQTVPWWLTERYRIRVIDNSGVTLAARTKVEASTARRLDYQLPFDPPGHGLMLHAAPYRTQAPLAPRLLTASLILLATLVLWSLWSLRRHWTHRLAAEQALLREHAFRQAMENSLQTGLRARDLEGRITYVNPAFCRMVGWPAEELIGRSPPMPYWADELLEETRALHDRILAGKGPLEGFEIKLKRRTGEVFDVLIHEAPLIDARGHHTGWMSSIVDITENKRTEERERQQQQRLQATARLVTMGEMASSLAHELNQPLAAIASYTTGCINLIDSGQRDAAQLKSPLAKCAEQAQRAGRIIHRIYEFARRAEPRAESCDLIAIVDEVLGLIDADARRQQIRILRDLPAELPPLLGDRVLLTQALLNLVRNGMDAMAHMPAERRILTILGKRGDATLRLSIADRGGGIAPEILAHLFEPFRTTKAEGMGMGLNICRSVVEAHRGRLWHEARPDGGCIFNVELPLVDT</sequence>
<dbReference type="InterPro" id="IPR036097">
    <property type="entry name" value="HisK_dim/P_sf"/>
</dbReference>
<dbReference type="PRINTS" id="PR00344">
    <property type="entry name" value="BCTRLSENSOR"/>
</dbReference>
<feature type="transmembrane region" description="Helical" evidence="9">
    <location>
        <begin position="25"/>
        <end position="47"/>
    </location>
</feature>
<dbReference type="NCBIfam" id="TIGR00229">
    <property type="entry name" value="sensory_box"/>
    <property type="match status" value="1"/>
</dbReference>
<dbReference type="SMART" id="SM00388">
    <property type="entry name" value="HisKA"/>
    <property type="match status" value="1"/>
</dbReference>
<dbReference type="InterPro" id="IPR000014">
    <property type="entry name" value="PAS"/>
</dbReference>
<dbReference type="InterPro" id="IPR004358">
    <property type="entry name" value="Sig_transdc_His_kin-like_C"/>
</dbReference>
<keyword evidence="9" id="KW-0812">Transmembrane</keyword>
<evidence type="ECO:0000259" key="12">
    <source>
        <dbReference type="PROSITE" id="PS50113"/>
    </source>
</evidence>
<dbReference type="SUPFAM" id="SSF47384">
    <property type="entry name" value="Homodimeric domain of signal transducing histidine kinase"/>
    <property type="match status" value="1"/>
</dbReference>
<evidence type="ECO:0000256" key="8">
    <source>
        <dbReference type="ARBA" id="ARBA00023012"/>
    </source>
</evidence>
<dbReference type="SMART" id="SM00387">
    <property type="entry name" value="HATPase_c"/>
    <property type="match status" value="1"/>
</dbReference>
<keyword evidence="14" id="KW-1185">Reference proteome</keyword>
<evidence type="ECO:0000256" key="1">
    <source>
        <dbReference type="ARBA" id="ARBA00000085"/>
    </source>
</evidence>
<evidence type="ECO:0000259" key="10">
    <source>
        <dbReference type="PROSITE" id="PS50109"/>
    </source>
</evidence>
<keyword evidence="3" id="KW-0597">Phosphoprotein</keyword>
<dbReference type="InterPro" id="IPR000700">
    <property type="entry name" value="PAS-assoc_C"/>
</dbReference>
<evidence type="ECO:0000256" key="9">
    <source>
        <dbReference type="SAM" id="Phobius"/>
    </source>
</evidence>
<dbReference type="PANTHER" id="PTHR43065:SF10">
    <property type="entry name" value="PEROXIDE STRESS-ACTIVATED HISTIDINE KINASE MAK3"/>
    <property type="match status" value="1"/>
</dbReference>
<dbReference type="CDD" id="cd18773">
    <property type="entry name" value="PDC1_HK_sensor"/>
    <property type="match status" value="1"/>
</dbReference>
<dbReference type="Pfam" id="PF02518">
    <property type="entry name" value="HATPase_c"/>
    <property type="match status" value="1"/>
</dbReference>
<evidence type="ECO:0000313" key="13">
    <source>
        <dbReference type="EMBL" id="RLJ62886.1"/>
    </source>
</evidence>
<dbReference type="RefSeq" id="WP_121243188.1">
    <property type="nucleotide sequence ID" value="NZ_RCCI01000007.1"/>
</dbReference>
<dbReference type="InterPro" id="IPR001610">
    <property type="entry name" value="PAC"/>
</dbReference>
<keyword evidence="6 13" id="KW-0418">Kinase</keyword>
<evidence type="ECO:0000313" key="14">
    <source>
        <dbReference type="Proteomes" id="UP000268908"/>
    </source>
</evidence>